<dbReference type="Proteomes" id="UP000595437">
    <property type="component" value="Chromosome 4"/>
</dbReference>
<keyword evidence="3" id="KW-1185">Reference proteome</keyword>
<gene>
    <name evidence="2" type="ORF">FKW44_005878</name>
</gene>
<evidence type="ECO:0000256" key="1">
    <source>
        <dbReference type="SAM" id="MobiDB-lite"/>
    </source>
</evidence>
<reference evidence="3" key="1">
    <citation type="submission" date="2021-01" db="EMBL/GenBank/DDBJ databases">
        <title>Caligus Genome Assembly.</title>
        <authorList>
            <person name="Gallardo-Escarate C."/>
        </authorList>
    </citation>
    <scope>NUCLEOTIDE SEQUENCE [LARGE SCALE GENOMIC DNA]</scope>
</reference>
<evidence type="ECO:0000313" key="3">
    <source>
        <dbReference type="Proteomes" id="UP000595437"/>
    </source>
</evidence>
<dbReference type="EMBL" id="CP045893">
    <property type="protein sequence ID" value="QQP53405.1"/>
    <property type="molecule type" value="Genomic_DNA"/>
</dbReference>
<dbReference type="AlphaFoldDB" id="A0A7T8QSE5"/>
<accession>A0A7T8QSE5</accession>
<evidence type="ECO:0000313" key="2">
    <source>
        <dbReference type="EMBL" id="QQP53405.1"/>
    </source>
</evidence>
<sequence>MYFNKFPHILILDFTTALNLLTVETTQAGISTSDKDFHGPGHPTTVTMTGFI</sequence>
<proteinExistence type="predicted"/>
<organism evidence="2 3">
    <name type="scientific">Caligus rogercresseyi</name>
    <name type="common">Sea louse</name>
    <dbReference type="NCBI Taxonomy" id="217165"/>
    <lineage>
        <taxon>Eukaryota</taxon>
        <taxon>Metazoa</taxon>
        <taxon>Ecdysozoa</taxon>
        <taxon>Arthropoda</taxon>
        <taxon>Crustacea</taxon>
        <taxon>Multicrustacea</taxon>
        <taxon>Hexanauplia</taxon>
        <taxon>Copepoda</taxon>
        <taxon>Siphonostomatoida</taxon>
        <taxon>Caligidae</taxon>
        <taxon>Caligus</taxon>
    </lineage>
</organism>
<protein>
    <submittedName>
        <fullName evidence="2">Uncharacterized protein</fullName>
    </submittedName>
</protein>
<name>A0A7T8QSE5_CALRO</name>
<feature type="region of interest" description="Disordered" evidence="1">
    <location>
        <begin position="32"/>
        <end position="52"/>
    </location>
</feature>